<dbReference type="Proteomes" id="UP000274391">
    <property type="component" value="Unassembled WGS sequence"/>
</dbReference>
<reference evidence="2 3" key="1">
    <citation type="submission" date="2018-11" db="EMBL/GenBank/DDBJ databases">
        <title>YIM 102482-1 draft genome.</title>
        <authorList>
            <person name="Li G."/>
            <person name="Jiang Y."/>
        </authorList>
    </citation>
    <scope>NUCLEOTIDE SEQUENCE [LARGE SCALE GENOMIC DNA]</scope>
    <source>
        <strain evidence="2 3">YIM 102482-1</strain>
    </source>
</reference>
<organism evidence="2 3">
    <name type="scientific">Gulosibacter macacae</name>
    <dbReference type="NCBI Taxonomy" id="2488791"/>
    <lineage>
        <taxon>Bacteria</taxon>
        <taxon>Bacillati</taxon>
        <taxon>Actinomycetota</taxon>
        <taxon>Actinomycetes</taxon>
        <taxon>Micrococcales</taxon>
        <taxon>Microbacteriaceae</taxon>
        <taxon>Gulosibacter</taxon>
    </lineage>
</organism>
<feature type="transmembrane region" description="Helical" evidence="1">
    <location>
        <begin position="21"/>
        <end position="39"/>
    </location>
</feature>
<protein>
    <submittedName>
        <fullName evidence="2">DUF1345 domain-containing protein</fullName>
    </submittedName>
</protein>
<name>A0A3P3VUK8_9MICO</name>
<gene>
    <name evidence="2" type="ORF">EG850_10750</name>
</gene>
<dbReference type="InterPro" id="IPR009781">
    <property type="entry name" value="DUF1345"/>
</dbReference>
<keyword evidence="3" id="KW-1185">Reference proteome</keyword>
<evidence type="ECO:0000256" key="1">
    <source>
        <dbReference type="SAM" id="Phobius"/>
    </source>
</evidence>
<accession>A0A3P3VUK8</accession>
<comment type="caution">
    <text evidence="2">The sequence shown here is derived from an EMBL/GenBank/DDBJ whole genome shotgun (WGS) entry which is preliminary data.</text>
</comment>
<keyword evidence="1" id="KW-1133">Transmembrane helix</keyword>
<feature type="transmembrane region" description="Helical" evidence="1">
    <location>
        <begin position="51"/>
        <end position="75"/>
    </location>
</feature>
<dbReference type="Pfam" id="PF07077">
    <property type="entry name" value="DUF1345"/>
    <property type="match status" value="1"/>
</dbReference>
<feature type="transmembrane region" description="Helical" evidence="1">
    <location>
        <begin position="145"/>
        <end position="164"/>
    </location>
</feature>
<sequence length="244" mass="26686">MAIRSRRPDAAGFRAWLARESPRQTIASALSGAVILIFMPWSFDTIWTSRFAVFGILLVPYGIAMVVLALSYALLTFIAFRDRTGDALASLARHSSPRTLLERRRMQFFGTNEGSLAVTVAIVSLIFVAMLLLDPEVREVEWAVPAVLASVLSSWALIVTSFAVKYLREWAVASAITLEADSEPPQFSDFVFLAVQMSTGYAAGLGHFRTSAARRTATFHNVLAFIFNSVIIALLVTVALPAVV</sequence>
<dbReference type="AlphaFoldDB" id="A0A3P3VUK8"/>
<evidence type="ECO:0000313" key="2">
    <source>
        <dbReference type="EMBL" id="RRJ86007.1"/>
    </source>
</evidence>
<dbReference type="EMBL" id="RQVS01000013">
    <property type="protein sequence ID" value="RRJ86007.1"/>
    <property type="molecule type" value="Genomic_DNA"/>
</dbReference>
<feature type="transmembrane region" description="Helical" evidence="1">
    <location>
        <begin position="222"/>
        <end position="243"/>
    </location>
</feature>
<keyword evidence="1" id="KW-0812">Transmembrane</keyword>
<dbReference type="RefSeq" id="WP_124973324.1">
    <property type="nucleotide sequence ID" value="NZ_RQVS01000013.1"/>
</dbReference>
<evidence type="ECO:0000313" key="3">
    <source>
        <dbReference type="Proteomes" id="UP000274391"/>
    </source>
</evidence>
<proteinExistence type="predicted"/>
<feature type="transmembrane region" description="Helical" evidence="1">
    <location>
        <begin position="114"/>
        <end position="133"/>
    </location>
</feature>
<keyword evidence="1" id="KW-0472">Membrane</keyword>
<dbReference type="OrthoDB" id="5112249at2"/>